<sequence>MRKIITFARIFESRSLFKRILVGMKLAIRLSKRSNASFNISITKQHDYSTFKYWTDKTRMERCK</sequence>
<evidence type="ECO:0000313" key="1">
    <source>
        <dbReference type="EMBL" id="RID81674.1"/>
    </source>
</evidence>
<gene>
    <name evidence="1" type="ORF">D1953_20030</name>
</gene>
<dbReference type="AlphaFoldDB" id="A0A398AXB0"/>
<proteinExistence type="predicted"/>
<reference evidence="1 2" key="1">
    <citation type="submission" date="2018-08" db="EMBL/GenBank/DDBJ databases">
        <title>Bacillus jemisoniae sp. nov., Bacillus chryseoplanitiae sp. nov., Bacillus resnikiae sp. nov., and Bacillus frankliniae sp. nov., isolated from Viking spacecraft and associated surfaces.</title>
        <authorList>
            <person name="Seuylemezian A."/>
            <person name="Vaishampayan P."/>
        </authorList>
    </citation>
    <scope>NUCLEOTIDE SEQUENCE [LARGE SCALE GENOMIC DNA]</scope>
    <source>
        <strain evidence="1 2">MA001</strain>
    </source>
</reference>
<keyword evidence="2" id="KW-1185">Reference proteome</keyword>
<accession>A0A398AXB0</accession>
<dbReference type="EMBL" id="QWVS01000062">
    <property type="protein sequence ID" value="RID81674.1"/>
    <property type="molecule type" value="Genomic_DNA"/>
</dbReference>
<organism evidence="1 2">
    <name type="scientific">Peribacillus asahii</name>
    <dbReference type="NCBI Taxonomy" id="228899"/>
    <lineage>
        <taxon>Bacteria</taxon>
        <taxon>Bacillati</taxon>
        <taxon>Bacillota</taxon>
        <taxon>Bacilli</taxon>
        <taxon>Bacillales</taxon>
        <taxon>Bacillaceae</taxon>
        <taxon>Peribacillus</taxon>
    </lineage>
</organism>
<protein>
    <submittedName>
        <fullName evidence="1">Uncharacterized protein</fullName>
    </submittedName>
</protein>
<comment type="caution">
    <text evidence="1">The sequence shown here is derived from an EMBL/GenBank/DDBJ whole genome shotgun (WGS) entry which is preliminary data.</text>
</comment>
<name>A0A398AXB0_9BACI</name>
<dbReference type="Proteomes" id="UP000266016">
    <property type="component" value="Unassembled WGS sequence"/>
</dbReference>
<evidence type="ECO:0000313" key="2">
    <source>
        <dbReference type="Proteomes" id="UP000266016"/>
    </source>
</evidence>